<proteinExistence type="predicted"/>
<gene>
    <name evidence="3" type="ORF">RIF23_15350</name>
</gene>
<feature type="chain" id="PRO_5046943655" evidence="2">
    <location>
        <begin position="27"/>
        <end position="318"/>
    </location>
</feature>
<dbReference type="RefSeq" id="WP_310913234.1">
    <property type="nucleotide sequence ID" value="NZ_JAVLVT010000007.1"/>
</dbReference>
<feature type="region of interest" description="Disordered" evidence="1">
    <location>
        <begin position="298"/>
        <end position="318"/>
    </location>
</feature>
<reference evidence="4" key="1">
    <citation type="submission" date="2023-07" db="EMBL/GenBank/DDBJ databases">
        <title>Novel species in the genus Lipingzhangella isolated from Sambhar Salt Lake.</title>
        <authorList>
            <person name="Jiya N."/>
            <person name="Kajale S."/>
            <person name="Sharma A."/>
        </authorList>
    </citation>
    <scope>NUCLEOTIDE SEQUENCE [LARGE SCALE GENOMIC DNA]</scope>
    <source>
        <strain evidence="4">LS1_29</strain>
    </source>
</reference>
<name>A0ABU2HA12_9ACTN</name>
<comment type="caution">
    <text evidence="3">The sequence shown here is derived from an EMBL/GenBank/DDBJ whole genome shotgun (WGS) entry which is preliminary data.</text>
</comment>
<evidence type="ECO:0000313" key="3">
    <source>
        <dbReference type="EMBL" id="MDS1271670.1"/>
    </source>
</evidence>
<dbReference type="EMBL" id="JAVLVT010000007">
    <property type="protein sequence ID" value="MDS1271670.1"/>
    <property type="molecule type" value="Genomic_DNA"/>
</dbReference>
<keyword evidence="4" id="KW-1185">Reference proteome</keyword>
<dbReference type="Proteomes" id="UP001250214">
    <property type="component" value="Unassembled WGS sequence"/>
</dbReference>
<keyword evidence="2" id="KW-0732">Signal</keyword>
<protein>
    <submittedName>
        <fullName evidence="3">Uncharacterized protein</fullName>
    </submittedName>
</protein>
<accession>A0ABU2HA12</accession>
<sequence>MKLRSVAAASVLTLGGAVFLAAPAHAGLVTYCDGEGGEVTVPGDLVVDEGKSCTLTGTTVQGDVEVRDSANLIVTDGTVNGELSVHDDGLLDAEDTEIAGNVITHSAYGAYLEGSDIGASVESAALPDGYEDGYLYAISSTVGASLNATTGSVYVESSRLGGDLVGDGAEYTDVYDSTVQGQLRVEDTAEGGVFCGGEVYGSATYQDNAGVVQIGASGPVATCTAVSYWDEDVRAQGNTADIYIDNNIIAGDLVAQDNDPVALAGTNNRVRGAMIGDFEDMPTVQTFSIEDRTADIEQQHEQRTTEAESAAEEAGPAF</sequence>
<evidence type="ECO:0000313" key="4">
    <source>
        <dbReference type="Proteomes" id="UP001250214"/>
    </source>
</evidence>
<feature type="signal peptide" evidence="2">
    <location>
        <begin position="1"/>
        <end position="26"/>
    </location>
</feature>
<evidence type="ECO:0000256" key="1">
    <source>
        <dbReference type="SAM" id="MobiDB-lite"/>
    </source>
</evidence>
<evidence type="ECO:0000256" key="2">
    <source>
        <dbReference type="SAM" id="SignalP"/>
    </source>
</evidence>
<organism evidence="3 4">
    <name type="scientific">Lipingzhangella rawalii</name>
    <dbReference type="NCBI Taxonomy" id="2055835"/>
    <lineage>
        <taxon>Bacteria</taxon>
        <taxon>Bacillati</taxon>
        <taxon>Actinomycetota</taxon>
        <taxon>Actinomycetes</taxon>
        <taxon>Streptosporangiales</taxon>
        <taxon>Nocardiopsidaceae</taxon>
        <taxon>Lipingzhangella</taxon>
    </lineage>
</organism>